<comment type="similarity">
    <text evidence="8 9">Belongs to the TonB-dependent receptor family.</text>
</comment>
<evidence type="ECO:0000313" key="12">
    <source>
        <dbReference type="EMBL" id="GAA4401863.1"/>
    </source>
</evidence>
<organism evidence="12 13">
    <name type="scientific">Nibrella viscosa</name>
    <dbReference type="NCBI Taxonomy" id="1084524"/>
    <lineage>
        <taxon>Bacteria</taxon>
        <taxon>Pseudomonadati</taxon>
        <taxon>Bacteroidota</taxon>
        <taxon>Cytophagia</taxon>
        <taxon>Cytophagales</taxon>
        <taxon>Spirosomataceae</taxon>
        <taxon>Nibrella</taxon>
    </lineage>
</organism>
<dbReference type="EMBL" id="BAABHB010000002">
    <property type="protein sequence ID" value="GAA4401863.1"/>
    <property type="molecule type" value="Genomic_DNA"/>
</dbReference>
<evidence type="ECO:0000259" key="11">
    <source>
        <dbReference type="Pfam" id="PF07715"/>
    </source>
</evidence>
<keyword evidence="7 8" id="KW-0998">Cell outer membrane</keyword>
<keyword evidence="6 8" id="KW-0472">Membrane</keyword>
<dbReference type="PANTHER" id="PTHR30069">
    <property type="entry name" value="TONB-DEPENDENT OUTER MEMBRANE RECEPTOR"/>
    <property type="match status" value="1"/>
</dbReference>
<gene>
    <name evidence="12" type="ORF">GCM10023187_16470</name>
</gene>
<comment type="caution">
    <text evidence="12">The sequence shown here is derived from an EMBL/GenBank/DDBJ whole genome shotgun (WGS) entry which is preliminary data.</text>
</comment>
<evidence type="ECO:0000256" key="1">
    <source>
        <dbReference type="ARBA" id="ARBA00004571"/>
    </source>
</evidence>
<keyword evidence="3 8" id="KW-1134">Transmembrane beta strand</keyword>
<name>A0ABP8K7F4_9BACT</name>
<dbReference type="Gene3D" id="2.170.130.10">
    <property type="entry name" value="TonB-dependent receptor, plug domain"/>
    <property type="match status" value="1"/>
</dbReference>
<evidence type="ECO:0000256" key="7">
    <source>
        <dbReference type="ARBA" id="ARBA00023237"/>
    </source>
</evidence>
<evidence type="ECO:0000256" key="9">
    <source>
        <dbReference type="RuleBase" id="RU003357"/>
    </source>
</evidence>
<evidence type="ECO:0000256" key="5">
    <source>
        <dbReference type="ARBA" id="ARBA00023077"/>
    </source>
</evidence>
<dbReference type="Gene3D" id="2.40.170.20">
    <property type="entry name" value="TonB-dependent receptor, beta-barrel domain"/>
    <property type="match status" value="1"/>
</dbReference>
<reference evidence="13" key="1">
    <citation type="journal article" date="2019" name="Int. J. Syst. Evol. Microbiol.">
        <title>The Global Catalogue of Microorganisms (GCM) 10K type strain sequencing project: providing services to taxonomists for standard genome sequencing and annotation.</title>
        <authorList>
            <consortium name="The Broad Institute Genomics Platform"/>
            <consortium name="The Broad Institute Genome Sequencing Center for Infectious Disease"/>
            <person name="Wu L."/>
            <person name="Ma J."/>
        </authorList>
    </citation>
    <scope>NUCLEOTIDE SEQUENCE [LARGE SCALE GENOMIC DNA]</scope>
    <source>
        <strain evidence="13">JCM 17925</strain>
    </source>
</reference>
<dbReference type="Pfam" id="PF00593">
    <property type="entry name" value="TonB_dep_Rec_b-barrel"/>
    <property type="match status" value="1"/>
</dbReference>
<evidence type="ECO:0000259" key="10">
    <source>
        <dbReference type="Pfam" id="PF00593"/>
    </source>
</evidence>
<dbReference type="InterPro" id="IPR039426">
    <property type="entry name" value="TonB-dep_rcpt-like"/>
</dbReference>
<dbReference type="Pfam" id="PF07715">
    <property type="entry name" value="Plug"/>
    <property type="match status" value="1"/>
</dbReference>
<dbReference type="PROSITE" id="PS52016">
    <property type="entry name" value="TONB_DEPENDENT_REC_3"/>
    <property type="match status" value="1"/>
</dbReference>
<evidence type="ECO:0000256" key="3">
    <source>
        <dbReference type="ARBA" id="ARBA00022452"/>
    </source>
</evidence>
<keyword evidence="4 8" id="KW-0812">Transmembrane</keyword>
<comment type="subcellular location">
    <subcellularLocation>
        <location evidence="1 8">Cell outer membrane</location>
        <topology evidence="1 8">Multi-pass membrane protein</topology>
    </subcellularLocation>
</comment>
<sequence length="733" mass="81776">MLMLMGRFYLVISVFFAGCWPGFVQAQQQADTLKVNTLDTLTVEGIRQIRTESLPDVHGTYLLAGKRSELIRLTNLDANIASKTGRQLLARIPGLFVYDMDGTGNQLNIATRGLDPHRSWELNIRQNGIITNSDMYGYPASHYSPPTESLERVELVRGTGSLQYGAQFGGMINYITKAADTTRRFGFESINAVGSYGLLSTYNAIGGKVGRLTYYAYDYRRVFAGYRENARSHAQAQFVSLQFQATNRLRLRAELGRSTYLAQQPGPLTDAQFARNPRQATRSRNYFNPDIYVPSLRAVWQPSDRTQLTATLSAVLGMRNSVLFDAFADVPDAPDPQTGQYKPRQVDIDHFNSYTAEIRLLHRYQIGPLPATLVIGVQGMNNDLHRRQVGRGTTGSAFDLSLTATGWGRDLHYYTRNVAVFAESQVELTPKLTLSPGIRRENGLTRMRGTISYYSPDAVPNDIAHQFTLLGVSSQYRITPQIRFYAGYSQAYRPVIFKDIIPVSVYERVDTNLKDAHGYTLEAGVAGLWRSIHVNVGVFDLLYRNRLGSIVTTSADGSSTVLRTNIGDSRSRGVEALLEADLFRSGKLLVSGFTSTAYLDARYLNVQVSTGTENRSVSGNRVEAAPAWTSRNGVTLRYRQVSLTTQYSYVGKTFSDALNTEIPTGNGARGLVPAYSLWDLNATWWFRKRLTIRGSISNLTNRQYFTKRPTFYPGPGIWPSDGRSFTLSAGLRL</sequence>
<dbReference type="InterPro" id="IPR000531">
    <property type="entry name" value="Beta-barrel_TonB"/>
</dbReference>
<evidence type="ECO:0000256" key="8">
    <source>
        <dbReference type="PROSITE-ProRule" id="PRU01360"/>
    </source>
</evidence>
<keyword evidence="12" id="KW-0675">Receptor</keyword>
<keyword evidence="13" id="KW-1185">Reference proteome</keyword>
<dbReference type="InterPro" id="IPR012910">
    <property type="entry name" value="Plug_dom"/>
</dbReference>
<dbReference type="PROSITE" id="PS51257">
    <property type="entry name" value="PROKAR_LIPOPROTEIN"/>
    <property type="match status" value="1"/>
</dbReference>
<evidence type="ECO:0000256" key="2">
    <source>
        <dbReference type="ARBA" id="ARBA00022448"/>
    </source>
</evidence>
<dbReference type="PANTHER" id="PTHR30069:SF28">
    <property type="entry name" value="TONB-DEPENDENT RECEPTOR YNCD-RELATED"/>
    <property type="match status" value="1"/>
</dbReference>
<proteinExistence type="inferred from homology"/>
<keyword evidence="5 9" id="KW-0798">TonB box</keyword>
<dbReference type="InterPro" id="IPR037066">
    <property type="entry name" value="Plug_dom_sf"/>
</dbReference>
<dbReference type="Proteomes" id="UP001500936">
    <property type="component" value="Unassembled WGS sequence"/>
</dbReference>
<accession>A0ABP8K7F4</accession>
<evidence type="ECO:0000313" key="13">
    <source>
        <dbReference type="Proteomes" id="UP001500936"/>
    </source>
</evidence>
<feature type="domain" description="TonB-dependent receptor plug" evidence="11">
    <location>
        <begin position="82"/>
        <end position="167"/>
    </location>
</feature>
<protein>
    <submittedName>
        <fullName evidence="12">TonB-dependent receptor</fullName>
    </submittedName>
</protein>
<dbReference type="SUPFAM" id="SSF56935">
    <property type="entry name" value="Porins"/>
    <property type="match status" value="1"/>
</dbReference>
<evidence type="ECO:0000256" key="4">
    <source>
        <dbReference type="ARBA" id="ARBA00022692"/>
    </source>
</evidence>
<keyword evidence="2 8" id="KW-0813">Transport</keyword>
<feature type="domain" description="TonB-dependent receptor-like beta-barrel" evidence="10">
    <location>
        <begin position="336"/>
        <end position="699"/>
    </location>
</feature>
<evidence type="ECO:0000256" key="6">
    <source>
        <dbReference type="ARBA" id="ARBA00023136"/>
    </source>
</evidence>
<dbReference type="InterPro" id="IPR036942">
    <property type="entry name" value="Beta-barrel_TonB_sf"/>
</dbReference>